<sequence>MLASTSFLFFIFSNKFFVAHSHENCAFILCSSLTDWQLPLHRYQRAPLARSPVTGRRRADVGVAPCFFSVKWNGGELVP</sequence>
<reference evidence="2" key="1">
    <citation type="submission" date="2018-01" db="EMBL/GenBank/DDBJ databases">
        <title>An insight into the sialome of Amazonian anophelines.</title>
        <authorList>
            <person name="Ribeiro J.M."/>
            <person name="Scarpassa V."/>
            <person name="Calvo E."/>
        </authorList>
    </citation>
    <scope>NUCLEOTIDE SEQUENCE</scope>
    <source>
        <tissue evidence="2">Salivary glands</tissue>
    </source>
</reference>
<proteinExistence type="predicted"/>
<feature type="signal peptide" evidence="1">
    <location>
        <begin position="1"/>
        <end position="21"/>
    </location>
</feature>
<dbReference type="EMBL" id="GGFK01015732">
    <property type="protein sequence ID" value="MBW49053.1"/>
    <property type="molecule type" value="Transcribed_RNA"/>
</dbReference>
<protein>
    <submittedName>
        <fullName evidence="2">Putative secreted protein</fullName>
    </submittedName>
</protein>
<evidence type="ECO:0000256" key="1">
    <source>
        <dbReference type="SAM" id="SignalP"/>
    </source>
</evidence>
<organism evidence="2">
    <name type="scientific">Anopheles triannulatus</name>
    <dbReference type="NCBI Taxonomy" id="58253"/>
    <lineage>
        <taxon>Eukaryota</taxon>
        <taxon>Metazoa</taxon>
        <taxon>Ecdysozoa</taxon>
        <taxon>Arthropoda</taxon>
        <taxon>Hexapoda</taxon>
        <taxon>Insecta</taxon>
        <taxon>Pterygota</taxon>
        <taxon>Neoptera</taxon>
        <taxon>Endopterygota</taxon>
        <taxon>Diptera</taxon>
        <taxon>Nematocera</taxon>
        <taxon>Culicoidea</taxon>
        <taxon>Culicidae</taxon>
        <taxon>Anophelinae</taxon>
        <taxon>Anopheles</taxon>
    </lineage>
</organism>
<dbReference type="AlphaFoldDB" id="A0A2M4B7M0"/>
<evidence type="ECO:0000313" key="2">
    <source>
        <dbReference type="EMBL" id="MBW49053.1"/>
    </source>
</evidence>
<keyword evidence="1" id="KW-0732">Signal</keyword>
<feature type="chain" id="PRO_5014908484" evidence="1">
    <location>
        <begin position="22"/>
        <end position="79"/>
    </location>
</feature>
<name>A0A2M4B7M0_9DIPT</name>
<accession>A0A2M4B7M0</accession>